<evidence type="ECO:0000256" key="8">
    <source>
        <dbReference type="ARBA" id="ARBA00022741"/>
    </source>
</evidence>
<dbReference type="InterPro" id="IPR026050">
    <property type="entry name" value="C1GALT1/C1GALT1_chp1"/>
</dbReference>
<keyword evidence="8" id="KW-0547">Nucleotide-binding</keyword>
<evidence type="ECO:0000256" key="7">
    <source>
        <dbReference type="ARBA" id="ARBA00022692"/>
    </source>
</evidence>
<comment type="similarity">
    <text evidence="3">Belongs to the glycosyltransferase 31 family. Beta3-Gal-T subfamily.</text>
</comment>
<dbReference type="AlphaFoldDB" id="A0A8H6ISQ9"/>
<evidence type="ECO:0000256" key="11">
    <source>
        <dbReference type="ARBA" id="ARBA00023136"/>
    </source>
</evidence>
<dbReference type="EMBL" id="WIGN01000377">
    <property type="protein sequence ID" value="KAF6795945.1"/>
    <property type="molecule type" value="Genomic_DNA"/>
</dbReference>
<feature type="compositionally biased region" description="Low complexity" evidence="12">
    <location>
        <begin position="65"/>
        <end position="76"/>
    </location>
</feature>
<keyword evidence="16" id="KW-1185">Reference proteome</keyword>
<protein>
    <recommendedName>
        <fullName evidence="4">N-acetylgalactosaminide beta-1,3-galactosyltransferase</fullName>
        <ecNumber evidence="4">2.4.1.122</ecNumber>
    </recommendedName>
</protein>
<evidence type="ECO:0000313" key="15">
    <source>
        <dbReference type="EMBL" id="KAF6795945.1"/>
    </source>
</evidence>
<dbReference type="GO" id="GO:0016020">
    <property type="term" value="C:membrane"/>
    <property type="evidence" value="ECO:0007669"/>
    <property type="project" value="UniProtKB-SubCell"/>
</dbReference>
<evidence type="ECO:0000256" key="10">
    <source>
        <dbReference type="ARBA" id="ARBA00022989"/>
    </source>
</evidence>
<comment type="caution">
    <text evidence="15">The sequence shown here is derived from an EMBL/GenBank/DDBJ whole genome shotgun (WGS) entry which is preliminary data.</text>
</comment>
<evidence type="ECO:0000256" key="9">
    <source>
        <dbReference type="ARBA" id="ARBA00022968"/>
    </source>
</evidence>
<evidence type="ECO:0000256" key="5">
    <source>
        <dbReference type="ARBA" id="ARBA00022676"/>
    </source>
</evidence>
<evidence type="ECO:0000259" key="14">
    <source>
        <dbReference type="Pfam" id="PF02434"/>
    </source>
</evidence>
<dbReference type="Pfam" id="PF02434">
    <property type="entry name" value="Fringe"/>
    <property type="match status" value="1"/>
</dbReference>
<gene>
    <name evidence="15" type="ORF">CSOJ01_13287</name>
</gene>
<dbReference type="GO" id="GO:0000166">
    <property type="term" value="F:nucleotide binding"/>
    <property type="evidence" value="ECO:0007669"/>
    <property type="project" value="UniProtKB-KW"/>
</dbReference>
<name>A0A8H6ISQ9_9PEZI</name>
<dbReference type="InterPro" id="IPR003378">
    <property type="entry name" value="Fringe-like_glycosylTrfase"/>
</dbReference>
<evidence type="ECO:0000256" key="3">
    <source>
        <dbReference type="ARBA" id="ARBA00006462"/>
    </source>
</evidence>
<keyword evidence="6" id="KW-0808">Transferase</keyword>
<evidence type="ECO:0000256" key="1">
    <source>
        <dbReference type="ARBA" id="ARBA00004606"/>
    </source>
</evidence>
<keyword evidence="7 13" id="KW-0812">Transmembrane</keyword>
<proteinExistence type="inferred from homology"/>
<organism evidence="15 16">
    <name type="scientific">Colletotrichum sojae</name>
    <dbReference type="NCBI Taxonomy" id="2175907"/>
    <lineage>
        <taxon>Eukaryota</taxon>
        <taxon>Fungi</taxon>
        <taxon>Dikarya</taxon>
        <taxon>Ascomycota</taxon>
        <taxon>Pezizomycotina</taxon>
        <taxon>Sordariomycetes</taxon>
        <taxon>Hypocreomycetidae</taxon>
        <taxon>Glomerellales</taxon>
        <taxon>Glomerellaceae</taxon>
        <taxon>Colletotrichum</taxon>
        <taxon>Colletotrichum orchidearum species complex</taxon>
    </lineage>
</organism>
<dbReference type="PANTHER" id="PTHR23033:SF40">
    <property type="entry name" value="APPLE DOMAIN-CONTAINING PROTEIN"/>
    <property type="match status" value="1"/>
</dbReference>
<dbReference type="Proteomes" id="UP000652219">
    <property type="component" value="Unassembled WGS sequence"/>
</dbReference>
<comment type="pathway">
    <text evidence="2">Protein modification; protein glycosylation.</text>
</comment>
<sequence length="528" mass="60266">MGLTQRRHDVCVNPIVAFSMLSRRALTLLALVTVTAVVFLVSSRRLGSDWALEGPNYHPFQQGHGPTTSPASSPSAGPGGPPPPPGRGSGKPSLDDDRLAQHNVTNQDIPYRPHDPICDSFPDTSNILVIMKTGATESFDKVPTQLMTMLKCLPEFFIFSDLDQTIANYHVRDSLDTVLPEAMEGNKDFDLYRRQKACQADQQSCNKLTESKDEGWNLDKYKNVHIAEKTYHMRPNYDWYIYIDADTYVLWPTLVQWLKKLNPKNKHYLGSVTMIRNFVFGHGGSGYIVSQAAMHDMIHGKEKVGNQWDVRASKECCGDYIFALAMKDNADVNVHNVWPTINGEKPFTLPYGPTHWCHPIVTMHHMNAEEISSFWEYEHKRYSDPSLPNPPPVTRIKDIYHEFFAPKMVPERADWDNLADDRFYLDESADKHEDWQLNRAKKDDLSPVEKEAHLSFGHCRKACEADKSCFSFQYKDAVCGFSWAFKLGHPVKKASQEEKRRMSGWDVRKINSWIEKQGECGPVKWPDV</sequence>
<evidence type="ECO:0000313" key="16">
    <source>
        <dbReference type="Proteomes" id="UP000652219"/>
    </source>
</evidence>
<evidence type="ECO:0000256" key="12">
    <source>
        <dbReference type="SAM" id="MobiDB-lite"/>
    </source>
</evidence>
<feature type="transmembrane region" description="Helical" evidence="13">
    <location>
        <begin position="25"/>
        <end position="42"/>
    </location>
</feature>
<dbReference type="GO" id="GO:0016263">
    <property type="term" value="F:glycoprotein-N-acetylgalactosamine 3-beta-galactosyltransferase activity"/>
    <property type="evidence" value="ECO:0007669"/>
    <property type="project" value="UniProtKB-EC"/>
</dbReference>
<dbReference type="FunFam" id="3.90.550.50:FF:000039">
    <property type="entry name" value="WGS project CABT00000000 data, contig 2.9"/>
    <property type="match status" value="1"/>
</dbReference>
<keyword evidence="5" id="KW-0328">Glycosyltransferase</keyword>
<feature type="domain" description="Fringe-like glycosyltransferase" evidence="14">
    <location>
        <begin position="227"/>
        <end position="326"/>
    </location>
</feature>
<dbReference type="EC" id="2.4.1.122" evidence="4"/>
<evidence type="ECO:0000256" key="2">
    <source>
        <dbReference type="ARBA" id="ARBA00004922"/>
    </source>
</evidence>
<keyword evidence="9" id="KW-0735">Signal-anchor</keyword>
<keyword evidence="11 13" id="KW-0472">Membrane</keyword>
<dbReference type="Gene3D" id="3.90.550.50">
    <property type="match status" value="1"/>
</dbReference>
<comment type="subcellular location">
    <subcellularLocation>
        <location evidence="1">Membrane</location>
        <topology evidence="1">Single-pass type II membrane protein</topology>
    </subcellularLocation>
</comment>
<evidence type="ECO:0000256" key="6">
    <source>
        <dbReference type="ARBA" id="ARBA00022679"/>
    </source>
</evidence>
<evidence type="ECO:0000256" key="4">
    <source>
        <dbReference type="ARBA" id="ARBA00012557"/>
    </source>
</evidence>
<accession>A0A8H6ISQ9</accession>
<evidence type="ECO:0000256" key="13">
    <source>
        <dbReference type="SAM" id="Phobius"/>
    </source>
</evidence>
<feature type="region of interest" description="Disordered" evidence="12">
    <location>
        <begin position="57"/>
        <end position="97"/>
    </location>
</feature>
<keyword evidence="10 13" id="KW-1133">Transmembrane helix</keyword>
<dbReference type="PANTHER" id="PTHR23033">
    <property type="entry name" value="BETA1,3-GALACTOSYLTRANSFERASE"/>
    <property type="match status" value="1"/>
</dbReference>
<reference evidence="15 16" key="1">
    <citation type="journal article" date="2020" name="Phytopathology">
        <title>Genome Sequence Resources of Colletotrichum truncatum, C. plurivorum, C. musicola, and C. sojae: Four Species Pathogenic to Soybean (Glycine max).</title>
        <authorList>
            <person name="Rogerio F."/>
            <person name="Boufleur T.R."/>
            <person name="Ciampi-Guillardi M."/>
            <person name="Sukno S.A."/>
            <person name="Thon M.R."/>
            <person name="Massola Junior N.S."/>
            <person name="Baroncelli R."/>
        </authorList>
    </citation>
    <scope>NUCLEOTIDE SEQUENCE [LARGE SCALE GENOMIC DNA]</scope>
    <source>
        <strain evidence="15 16">LFN0009</strain>
    </source>
</reference>